<dbReference type="EMBL" id="JABANM010022569">
    <property type="protein sequence ID" value="KAF4719388.1"/>
    <property type="molecule type" value="Genomic_DNA"/>
</dbReference>
<gene>
    <name evidence="2" type="ORF">FOZ62_002017</name>
</gene>
<dbReference type="AlphaFoldDB" id="A0A7J6RF47"/>
<reference evidence="2 3" key="1">
    <citation type="submission" date="2020-04" db="EMBL/GenBank/DDBJ databases">
        <title>Perkinsus olseni comparative genomics.</title>
        <authorList>
            <person name="Bogema D.R."/>
        </authorList>
    </citation>
    <scope>NUCLEOTIDE SEQUENCE [LARGE SCALE GENOMIC DNA]</scope>
    <source>
        <strain evidence="2">ATCC PRA-205</strain>
    </source>
</reference>
<proteinExistence type="predicted"/>
<accession>A0A7J6RF47</accession>
<feature type="compositionally biased region" description="Low complexity" evidence="1">
    <location>
        <begin position="33"/>
        <end position="45"/>
    </location>
</feature>
<organism evidence="2 3">
    <name type="scientific">Perkinsus olseni</name>
    <name type="common">Perkinsus atlanticus</name>
    <dbReference type="NCBI Taxonomy" id="32597"/>
    <lineage>
        <taxon>Eukaryota</taxon>
        <taxon>Sar</taxon>
        <taxon>Alveolata</taxon>
        <taxon>Perkinsozoa</taxon>
        <taxon>Perkinsea</taxon>
        <taxon>Perkinsida</taxon>
        <taxon>Perkinsidae</taxon>
        <taxon>Perkinsus</taxon>
    </lineage>
</organism>
<protein>
    <submittedName>
        <fullName evidence="2">Uncharacterized protein</fullName>
    </submittedName>
</protein>
<sequence>MASVPSEGPTGCQSSGGPQAERSTSTTKASKDSPSSGGRQSPSRSSTREGIEEGLSLTSASVITIARRLSRRSVKPVTPVLKRRRGSAPMVNAALKGTVTHNLPPEAMGGRRASADGCLRPKNQCENQSGVNAPKSNTSYSVESSAQRLIEGSGMINSGYRHSVHVTIVTLISITSCIHQQQPASTTMVTYYFSSNFAMVLGMLLTTVLVATTAAFDGSFGGSQVIQDNGDSFLTVLVKVGEKVIKVIPDSGSFDLYLIDQGSCSKGLGLCRLAYNS</sequence>
<comment type="caution">
    <text evidence="2">The sequence shown here is derived from an EMBL/GenBank/DDBJ whole genome shotgun (WGS) entry which is preliminary data.</text>
</comment>
<evidence type="ECO:0000313" key="2">
    <source>
        <dbReference type="EMBL" id="KAF4719388.1"/>
    </source>
</evidence>
<name>A0A7J6RF47_PEROL</name>
<feature type="compositionally biased region" description="Polar residues" evidence="1">
    <location>
        <begin position="11"/>
        <end position="28"/>
    </location>
</feature>
<feature type="region of interest" description="Disordered" evidence="1">
    <location>
        <begin position="1"/>
        <end position="53"/>
    </location>
</feature>
<evidence type="ECO:0000313" key="3">
    <source>
        <dbReference type="Proteomes" id="UP000574390"/>
    </source>
</evidence>
<evidence type="ECO:0000256" key="1">
    <source>
        <dbReference type="SAM" id="MobiDB-lite"/>
    </source>
</evidence>
<feature type="non-terminal residue" evidence="2">
    <location>
        <position position="277"/>
    </location>
</feature>
<dbReference type="Proteomes" id="UP000574390">
    <property type="component" value="Unassembled WGS sequence"/>
</dbReference>